<dbReference type="SUPFAM" id="SSF55961">
    <property type="entry name" value="Bet v1-like"/>
    <property type="match status" value="1"/>
</dbReference>
<dbReference type="Gene3D" id="3.30.530.20">
    <property type="match status" value="1"/>
</dbReference>
<dbReference type="InterPro" id="IPR019587">
    <property type="entry name" value="Polyketide_cyclase/dehydratase"/>
</dbReference>
<sequence length="191" mass="20724">MKRFYLATRTCLAAPLVAVVLSAPVSAETSCDANMTNGSIAQITETHATVYTSVLIDAKAADVWATLTDFDKMAGWSTGSLQGMTGDIKDGGSVMITFIFGEDENGQPISNNIPHTLIYDEGERFGWSDPFPQDVGGGRDNHIYSVEMCGEQTLFVQSDEIVDNPYAANFVAQLFPMYQTFNAELKAAVEN</sequence>
<keyword evidence="1" id="KW-0732">Signal</keyword>
<dbReference type="Pfam" id="PF10604">
    <property type="entry name" value="Polyketide_cyc2"/>
    <property type="match status" value="1"/>
</dbReference>
<feature type="chain" id="PRO_5037011457" evidence="1">
    <location>
        <begin position="28"/>
        <end position="191"/>
    </location>
</feature>
<comment type="caution">
    <text evidence="2">The sequence shown here is derived from an EMBL/GenBank/DDBJ whole genome shotgun (WGS) entry which is preliminary data.</text>
</comment>
<keyword evidence="3" id="KW-1185">Reference proteome</keyword>
<gene>
    <name evidence="2" type="ORF">H9Q16_07235</name>
</gene>
<dbReference type="Proteomes" id="UP000635142">
    <property type="component" value="Unassembled WGS sequence"/>
</dbReference>
<feature type="signal peptide" evidence="1">
    <location>
        <begin position="1"/>
        <end position="27"/>
    </location>
</feature>
<dbReference type="InterPro" id="IPR023393">
    <property type="entry name" value="START-like_dom_sf"/>
</dbReference>
<evidence type="ECO:0000313" key="3">
    <source>
        <dbReference type="Proteomes" id="UP000635142"/>
    </source>
</evidence>
<accession>A0A927D298</accession>
<proteinExistence type="predicted"/>
<evidence type="ECO:0000256" key="1">
    <source>
        <dbReference type="SAM" id="SignalP"/>
    </source>
</evidence>
<dbReference type="AlphaFoldDB" id="A0A927D298"/>
<evidence type="ECO:0000313" key="2">
    <source>
        <dbReference type="EMBL" id="MBD3663710.1"/>
    </source>
</evidence>
<organism evidence="2 3">
    <name type="scientific">Sulfitobacter aestuariivivens</name>
    <dbReference type="NCBI Taxonomy" id="2766981"/>
    <lineage>
        <taxon>Bacteria</taxon>
        <taxon>Pseudomonadati</taxon>
        <taxon>Pseudomonadota</taxon>
        <taxon>Alphaproteobacteria</taxon>
        <taxon>Rhodobacterales</taxon>
        <taxon>Roseobacteraceae</taxon>
        <taxon>Sulfitobacter</taxon>
    </lineage>
</organism>
<protein>
    <submittedName>
        <fullName evidence="2">SRPBCC family protein</fullName>
    </submittedName>
</protein>
<name>A0A927D298_9RHOB</name>
<dbReference type="RefSeq" id="WP_191074649.1">
    <property type="nucleotide sequence ID" value="NZ_JACTAG010000001.1"/>
</dbReference>
<reference evidence="2" key="1">
    <citation type="submission" date="2020-08" db="EMBL/GenBank/DDBJ databases">
        <title>Sulfitobacter aestuariivivens sp. nov., isolated from a tidal flat.</title>
        <authorList>
            <person name="Park S."/>
            <person name="Yoon J.-H."/>
        </authorList>
    </citation>
    <scope>NUCLEOTIDE SEQUENCE</scope>
    <source>
        <strain evidence="2">TSTF-M16</strain>
    </source>
</reference>
<dbReference type="EMBL" id="JACTAG010000001">
    <property type="protein sequence ID" value="MBD3663710.1"/>
    <property type="molecule type" value="Genomic_DNA"/>
</dbReference>